<dbReference type="Proteomes" id="UP000694864">
    <property type="component" value="Chromosome 20"/>
</dbReference>
<protein>
    <submittedName>
        <fullName evidence="3">RNA-binding protein rsd1-like</fullName>
    </submittedName>
</protein>
<organism evidence="2 3">
    <name type="scientific">Camelina sativa</name>
    <name type="common">False flax</name>
    <name type="synonym">Myagrum sativum</name>
    <dbReference type="NCBI Taxonomy" id="90675"/>
    <lineage>
        <taxon>Eukaryota</taxon>
        <taxon>Viridiplantae</taxon>
        <taxon>Streptophyta</taxon>
        <taxon>Embryophyta</taxon>
        <taxon>Tracheophyta</taxon>
        <taxon>Spermatophyta</taxon>
        <taxon>Magnoliopsida</taxon>
        <taxon>eudicotyledons</taxon>
        <taxon>Gunneridae</taxon>
        <taxon>Pentapetalae</taxon>
        <taxon>rosids</taxon>
        <taxon>malvids</taxon>
        <taxon>Brassicales</taxon>
        <taxon>Brassicaceae</taxon>
        <taxon>Camelineae</taxon>
        <taxon>Camelina</taxon>
    </lineage>
</organism>
<evidence type="ECO:0000256" key="1">
    <source>
        <dbReference type="SAM" id="MobiDB-lite"/>
    </source>
</evidence>
<dbReference type="RefSeq" id="XP_019097534.1">
    <property type="nucleotide sequence ID" value="XM_019241989.1"/>
</dbReference>
<feature type="region of interest" description="Disordered" evidence="1">
    <location>
        <begin position="1"/>
        <end position="173"/>
    </location>
</feature>
<sequence>MPHRGKKRKVGPNVTQRATGAPPNRRPNTLPSRYNFTPAGQDPPPLQTPEAQVSGLQRQSPAQIRNYPPPQQLFQNSSTHPPPPELHRTPSEEVHFNPRTQGRSRDVSPPSPVRPSQTQGRSQARSQARSQDRSREVSPPSPVRRSQTQARSQSHPSHPSSQGNNFEEESSPVLPELQSNVLHALNALLVVPDRDKFTTVLSPTPVPNTQWFTRDKGSKLVRKITKILQNKFEGPFYTFIHSLHT</sequence>
<feature type="compositionally biased region" description="Polar residues" evidence="1">
    <location>
        <begin position="26"/>
        <end position="35"/>
    </location>
</feature>
<keyword evidence="2" id="KW-1185">Reference proteome</keyword>
<feature type="compositionally biased region" description="Basic and acidic residues" evidence="1">
    <location>
        <begin position="85"/>
        <end position="96"/>
    </location>
</feature>
<gene>
    <name evidence="3" type="primary">LOC109131274</name>
</gene>
<feature type="compositionally biased region" description="Low complexity" evidence="1">
    <location>
        <begin position="114"/>
        <end position="129"/>
    </location>
</feature>
<reference evidence="3" key="2">
    <citation type="submission" date="2025-08" db="UniProtKB">
        <authorList>
            <consortium name="RefSeq"/>
        </authorList>
    </citation>
    <scope>IDENTIFICATION</scope>
    <source>
        <tissue evidence="3">Leaf</tissue>
    </source>
</reference>
<evidence type="ECO:0000313" key="3">
    <source>
        <dbReference type="RefSeq" id="XP_019097534.1"/>
    </source>
</evidence>
<proteinExistence type="predicted"/>
<evidence type="ECO:0000313" key="2">
    <source>
        <dbReference type="Proteomes" id="UP000694864"/>
    </source>
</evidence>
<reference evidence="2" key="1">
    <citation type="journal article" date="2014" name="Nat. Commun.">
        <title>The emerging biofuel crop Camelina sativa retains a highly undifferentiated hexaploid genome structure.</title>
        <authorList>
            <person name="Kagale S."/>
            <person name="Koh C."/>
            <person name="Nixon J."/>
            <person name="Bollina V."/>
            <person name="Clarke W.E."/>
            <person name="Tuteja R."/>
            <person name="Spillane C."/>
            <person name="Robinson S.J."/>
            <person name="Links M.G."/>
            <person name="Clarke C."/>
            <person name="Higgins E.E."/>
            <person name="Huebert T."/>
            <person name="Sharpe A.G."/>
            <person name="Parkin I.A."/>
        </authorList>
    </citation>
    <scope>NUCLEOTIDE SEQUENCE [LARGE SCALE GENOMIC DNA]</scope>
    <source>
        <strain evidence="2">cv. DH55</strain>
    </source>
</reference>
<feature type="compositionally biased region" description="Polar residues" evidence="1">
    <location>
        <begin position="49"/>
        <end position="63"/>
    </location>
</feature>
<accession>A0ABM1REU6</accession>
<feature type="compositionally biased region" description="Low complexity" evidence="1">
    <location>
        <begin position="152"/>
        <end position="162"/>
    </location>
</feature>
<name>A0ABM1REU6_CAMSA</name>
<dbReference type="GeneID" id="109131274"/>
<feature type="compositionally biased region" description="Basic residues" evidence="1">
    <location>
        <begin position="1"/>
        <end position="10"/>
    </location>
</feature>